<dbReference type="RefSeq" id="WP_108726464.1">
    <property type="nucleotide sequence ID" value="NZ_CP029001.1"/>
</dbReference>
<dbReference type="AlphaFoldDB" id="A0A3S9QLZ5"/>
<keyword evidence="6 11" id="KW-0067">ATP-binding</keyword>
<keyword evidence="8" id="KW-0406">Ion transport</keyword>
<dbReference type="GO" id="GO:0005886">
    <property type="term" value="C:plasma membrane"/>
    <property type="evidence" value="ECO:0007669"/>
    <property type="project" value="UniProtKB-SubCell"/>
</dbReference>
<dbReference type="GO" id="GO:0006826">
    <property type="term" value="P:iron ion transport"/>
    <property type="evidence" value="ECO:0007669"/>
    <property type="project" value="UniProtKB-KW"/>
</dbReference>
<dbReference type="PANTHER" id="PTHR42771">
    <property type="entry name" value="IRON(3+)-HYDROXAMATE IMPORT ATP-BINDING PROTEIN FHUC"/>
    <property type="match status" value="1"/>
</dbReference>
<organism evidence="11 12">
    <name type="scientific">Trueperella pyogenes</name>
    <dbReference type="NCBI Taxonomy" id="1661"/>
    <lineage>
        <taxon>Bacteria</taxon>
        <taxon>Bacillati</taxon>
        <taxon>Actinomycetota</taxon>
        <taxon>Actinomycetes</taxon>
        <taxon>Actinomycetales</taxon>
        <taxon>Actinomycetaceae</taxon>
        <taxon>Trueperella</taxon>
    </lineage>
</organism>
<dbReference type="InterPro" id="IPR003593">
    <property type="entry name" value="AAA+_ATPase"/>
</dbReference>
<evidence type="ECO:0000313" key="11">
    <source>
        <dbReference type="EMBL" id="AZR06971.1"/>
    </source>
</evidence>
<dbReference type="PANTHER" id="PTHR42771:SF3">
    <property type="entry name" value="PETROBACTIN IMPORT ATP-BINDING PROTEIN YCLP"/>
    <property type="match status" value="1"/>
</dbReference>
<dbReference type="GO" id="GO:0005524">
    <property type="term" value="F:ATP binding"/>
    <property type="evidence" value="ECO:0007669"/>
    <property type="project" value="UniProtKB-KW"/>
</dbReference>
<dbReference type="InterPro" id="IPR003439">
    <property type="entry name" value="ABC_transporter-like_ATP-bd"/>
</dbReference>
<keyword evidence="7" id="KW-0408">Iron</keyword>
<gene>
    <name evidence="11" type="ORF">EBQ10_06445</name>
</gene>
<name>A0A3S9QLZ5_9ACTO</name>
<reference evidence="11 12" key="1">
    <citation type="submission" date="2018-11" db="EMBL/GenBank/DDBJ databases">
        <title>Multidrug-resistant genes are associated with an 42-kb island TGI1 carrying a complex class 1 integron in a Trueperella pyogenes.</title>
        <authorList>
            <person name="Dong W."/>
        </authorList>
    </citation>
    <scope>NUCLEOTIDE SEQUENCE [LARGE SCALE GENOMIC DNA]</scope>
    <source>
        <strain evidence="11 12">TP4</strain>
    </source>
</reference>
<evidence type="ECO:0000256" key="5">
    <source>
        <dbReference type="ARBA" id="ARBA00022741"/>
    </source>
</evidence>
<dbReference type="Pfam" id="PF00005">
    <property type="entry name" value="ABC_tran"/>
    <property type="match status" value="1"/>
</dbReference>
<evidence type="ECO:0000256" key="6">
    <source>
        <dbReference type="ARBA" id="ARBA00022840"/>
    </source>
</evidence>
<comment type="subcellular location">
    <subcellularLocation>
        <location evidence="1">Cell membrane</location>
        <topology evidence="1">Peripheral membrane protein</topology>
    </subcellularLocation>
</comment>
<keyword evidence="2" id="KW-0813">Transport</keyword>
<evidence type="ECO:0000259" key="10">
    <source>
        <dbReference type="PROSITE" id="PS50893"/>
    </source>
</evidence>
<dbReference type="PROSITE" id="PS50893">
    <property type="entry name" value="ABC_TRANSPORTER_2"/>
    <property type="match status" value="1"/>
</dbReference>
<accession>A0A3S9QLZ5</accession>
<feature type="domain" description="ABC transporter" evidence="10">
    <location>
        <begin position="2"/>
        <end position="236"/>
    </location>
</feature>
<dbReference type="SMART" id="SM00382">
    <property type="entry name" value="AAA"/>
    <property type="match status" value="1"/>
</dbReference>
<evidence type="ECO:0000256" key="8">
    <source>
        <dbReference type="ARBA" id="ARBA00023065"/>
    </source>
</evidence>
<keyword evidence="3" id="KW-1003">Cell membrane</keyword>
<proteinExistence type="predicted"/>
<dbReference type="InterPro" id="IPR051535">
    <property type="entry name" value="Siderophore_ABC-ATPase"/>
</dbReference>
<evidence type="ECO:0000313" key="12">
    <source>
        <dbReference type="Proteomes" id="UP000275951"/>
    </source>
</evidence>
<dbReference type="FunFam" id="3.40.50.300:FF:000134">
    <property type="entry name" value="Iron-enterobactin ABC transporter ATP-binding protein"/>
    <property type="match status" value="1"/>
</dbReference>
<evidence type="ECO:0000256" key="3">
    <source>
        <dbReference type="ARBA" id="ARBA00022475"/>
    </source>
</evidence>
<keyword evidence="4" id="KW-0410">Iron transport</keyword>
<dbReference type="GO" id="GO:0016887">
    <property type="term" value="F:ATP hydrolysis activity"/>
    <property type="evidence" value="ECO:0007669"/>
    <property type="project" value="InterPro"/>
</dbReference>
<dbReference type="Gene3D" id="3.40.50.300">
    <property type="entry name" value="P-loop containing nucleotide triphosphate hydrolases"/>
    <property type="match status" value="1"/>
</dbReference>
<dbReference type="CDD" id="cd03214">
    <property type="entry name" value="ABC_Iron-Siderophores_B12_Hemin"/>
    <property type="match status" value="1"/>
</dbReference>
<dbReference type="PROSITE" id="PS00211">
    <property type="entry name" value="ABC_TRANSPORTER_1"/>
    <property type="match status" value="1"/>
</dbReference>
<keyword evidence="9" id="KW-0472">Membrane</keyword>
<dbReference type="InterPro" id="IPR017871">
    <property type="entry name" value="ABC_transporter-like_CS"/>
</dbReference>
<evidence type="ECO:0000256" key="4">
    <source>
        <dbReference type="ARBA" id="ARBA00022496"/>
    </source>
</evidence>
<sequence length="252" mass="27573">MIELTDVTMAYDGDPVVRDVRLTLPDAGVTALIGPNGAGKSTLLSGIGRLHPLIGGQVSIDGRALADWDTEELARTIAILRQENHLAIRLTVAELVMLGRHPHSKGRHTREDYARVADALQCVDMRDLADRFIDELSGGQRQRAFIAMALAQDTKYLLLDEPLSALDMLHARDMMRHLRRVCNERGISVVIVIHDVNTAAAYADTMVAMKDGHVLRVGKPAEVMRGHVLEEIFGVDVHVAEIGGRLVAMPVA</sequence>
<dbReference type="EMBL" id="CP033905">
    <property type="protein sequence ID" value="AZR06971.1"/>
    <property type="molecule type" value="Genomic_DNA"/>
</dbReference>
<evidence type="ECO:0000256" key="1">
    <source>
        <dbReference type="ARBA" id="ARBA00004202"/>
    </source>
</evidence>
<keyword evidence="5" id="KW-0547">Nucleotide-binding</keyword>
<dbReference type="InterPro" id="IPR027417">
    <property type="entry name" value="P-loop_NTPase"/>
</dbReference>
<protein>
    <submittedName>
        <fullName evidence="11">ABC transporter ATP-binding protein</fullName>
    </submittedName>
</protein>
<dbReference type="SUPFAM" id="SSF52540">
    <property type="entry name" value="P-loop containing nucleoside triphosphate hydrolases"/>
    <property type="match status" value="1"/>
</dbReference>
<evidence type="ECO:0000256" key="7">
    <source>
        <dbReference type="ARBA" id="ARBA00023004"/>
    </source>
</evidence>
<evidence type="ECO:0000256" key="2">
    <source>
        <dbReference type="ARBA" id="ARBA00022448"/>
    </source>
</evidence>
<evidence type="ECO:0000256" key="9">
    <source>
        <dbReference type="ARBA" id="ARBA00023136"/>
    </source>
</evidence>
<dbReference type="Proteomes" id="UP000275951">
    <property type="component" value="Chromosome"/>
</dbReference>